<feature type="compositionally biased region" description="Polar residues" evidence="1">
    <location>
        <begin position="319"/>
        <end position="330"/>
    </location>
</feature>
<dbReference type="EMBL" id="HACG01022227">
    <property type="protein sequence ID" value="CEK69092.1"/>
    <property type="molecule type" value="Transcribed_RNA"/>
</dbReference>
<protein>
    <submittedName>
        <fullName evidence="2">Uncharacterized protein</fullName>
    </submittedName>
</protein>
<feature type="region of interest" description="Disordered" evidence="1">
    <location>
        <begin position="319"/>
        <end position="347"/>
    </location>
</feature>
<feature type="compositionally biased region" description="Polar residues" evidence="1">
    <location>
        <begin position="186"/>
        <end position="200"/>
    </location>
</feature>
<feature type="region of interest" description="Disordered" evidence="1">
    <location>
        <begin position="64"/>
        <end position="87"/>
    </location>
</feature>
<dbReference type="AlphaFoldDB" id="A0A0B6ZL14"/>
<organism evidence="2">
    <name type="scientific">Arion vulgaris</name>
    <dbReference type="NCBI Taxonomy" id="1028688"/>
    <lineage>
        <taxon>Eukaryota</taxon>
        <taxon>Metazoa</taxon>
        <taxon>Spiralia</taxon>
        <taxon>Lophotrochozoa</taxon>
        <taxon>Mollusca</taxon>
        <taxon>Gastropoda</taxon>
        <taxon>Heterobranchia</taxon>
        <taxon>Euthyneura</taxon>
        <taxon>Panpulmonata</taxon>
        <taxon>Eupulmonata</taxon>
        <taxon>Stylommatophora</taxon>
        <taxon>Helicina</taxon>
        <taxon>Arionoidea</taxon>
        <taxon>Arionidae</taxon>
        <taxon>Arion</taxon>
    </lineage>
</organism>
<evidence type="ECO:0000256" key="1">
    <source>
        <dbReference type="SAM" id="MobiDB-lite"/>
    </source>
</evidence>
<evidence type="ECO:0000313" key="2">
    <source>
        <dbReference type="EMBL" id="CEK69092.1"/>
    </source>
</evidence>
<feature type="non-terminal residue" evidence="2">
    <location>
        <position position="1"/>
    </location>
</feature>
<sequence length="347" mass="37887">PLGAARQAFSGLAEYSSVDPPRTTSFSAYTGSFSICNSENSPSSTFRRDSSTSLQHMNALSIGAAMSSSEDSPKTRSTVSHFPRNQGLRKPDLSVLITPNKSKTNVLEDDIPHSIKDARNLEIPDNRDIMIQEPTLVAATLPITSTRTMPTHITVLQENTLQSAIPGKELEANVETRNSEQRSISENENPPSIQPQESITSPPPVPDFSLGFQNTYEVLQQMAGIKHDDIVVGPRRPKSGIISPDVIVEVSDNECSSRKCGSHESDTLCMALKLKQSASSDGLSVNHPVLLLDSGYIRQRNTNSESDFSSVVMPSSHLTSKYYDSNNGTLMSEERKDNCKSSNKTEQ</sequence>
<accession>A0A0B6ZL14</accession>
<gene>
    <name evidence="2" type="primary">ORF68874</name>
</gene>
<reference evidence="2" key="1">
    <citation type="submission" date="2014-12" db="EMBL/GenBank/DDBJ databases">
        <title>Insight into the proteome of Arion vulgaris.</title>
        <authorList>
            <person name="Aradska J."/>
            <person name="Bulat T."/>
            <person name="Smidak R."/>
            <person name="Sarate P."/>
            <person name="Gangsoo J."/>
            <person name="Sialana F."/>
            <person name="Bilban M."/>
            <person name="Lubec G."/>
        </authorList>
    </citation>
    <scope>NUCLEOTIDE SEQUENCE</scope>
    <source>
        <tissue evidence="2">Skin</tissue>
    </source>
</reference>
<feature type="region of interest" description="Disordered" evidence="1">
    <location>
        <begin position="173"/>
        <end position="206"/>
    </location>
</feature>
<feature type="region of interest" description="Disordered" evidence="1">
    <location>
        <begin position="1"/>
        <end position="21"/>
    </location>
</feature>
<feature type="compositionally biased region" description="Polar residues" evidence="1">
    <location>
        <begin position="66"/>
        <end position="80"/>
    </location>
</feature>
<feature type="non-terminal residue" evidence="2">
    <location>
        <position position="347"/>
    </location>
</feature>
<name>A0A0B6ZL14_9EUPU</name>
<proteinExistence type="predicted"/>
<feature type="compositionally biased region" description="Basic and acidic residues" evidence="1">
    <location>
        <begin position="332"/>
        <end position="347"/>
    </location>
</feature>